<organism evidence="2 3">
    <name type="scientific">Arthrobotrys musiformis</name>
    <dbReference type="NCBI Taxonomy" id="47236"/>
    <lineage>
        <taxon>Eukaryota</taxon>
        <taxon>Fungi</taxon>
        <taxon>Dikarya</taxon>
        <taxon>Ascomycota</taxon>
        <taxon>Pezizomycotina</taxon>
        <taxon>Orbiliomycetes</taxon>
        <taxon>Orbiliales</taxon>
        <taxon>Orbiliaceae</taxon>
        <taxon>Arthrobotrys</taxon>
    </lineage>
</organism>
<comment type="caution">
    <text evidence="2">The sequence shown here is derived from an EMBL/GenBank/DDBJ whole genome shotgun (WGS) entry which is preliminary data.</text>
</comment>
<feature type="compositionally biased region" description="Polar residues" evidence="1">
    <location>
        <begin position="46"/>
        <end position="55"/>
    </location>
</feature>
<reference evidence="2 3" key="1">
    <citation type="submission" date="2023-08" db="EMBL/GenBank/DDBJ databases">
        <authorList>
            <person name="Palmer J.M."/>
        </authorList>
    </citation>
    <scope>NUCLEOTIDE SEQUENCE [LARGE SCALE GENOMIC DNA]</scope>
    <source>
        <strain evidence="2 3">TWF481</strain>
    </source>
</reference>
<dbReference type="AlphaFoldDB" id="A0AAV9WF46"/>
<accession>A0AAV9WF46</accession>
<dbReference type="Proteomes" id="UP001370758">
    <property type="component" value="Unassembled WGS sequence"/>
</dbReference>
<feature type="compositionally biased region" description="Basic and acidic residues" evidence="1">
    <location>
        <begin position="103"/>
        <end position="114"/>
    </location>
</feature>
<feature type="region of interest" description="Disordered" evidence="1">
    <location>
        <begin position="1"/>
        <end position="65"/>
    </location>
</feature>
<dbReference type="EMBL" id="JAVHJL010000003">
    <property type="protein sequence ID" value="KAK6506807.1"/>
    <property type="molecule type" value="Genomic_DNA"/>
</dbReference>
<sequence length="534" mass="59684">MEPDLDTQDVIQSDQIAPLTPTVPTSNQASTTSATITVPMMATPAKASSSKSQFKTEPPSPKLQPVKVEEESALFFAANAKLESSSGDITIKKEETEEENGEFENHESVKRMSLDDETAQQLSPHRDQAVQESKRRSLFPFSPAIDQNILEKLSATDIQHFALSSKLSCITALPILVSCVTFPLRDYKVGLGKILGANVESYIKTAIVDISNPVFWATNYPGDCNIGKALYRLENLKHLVIRKSLECASDAVLGSLLLFLVQQNTLEELTIDFAFKDRVSGLKNFGDRFRECWKTVHAGAFHSKQRKLTTLNLKISNPSLQCKVLKDTQEFWLTILSTVRKLRLDLRDVPSSALVLGKTDQWADYLKLISSHNIVDIEAVLGASIMMPYAEIGFHFPKVERLKVVFIGQDTNRPSSELSGLRRMKFLSSIDLPWLYDSIIARDPNPSIVGAIYSKAKERAKEVVQAKLSKDEKLKIQIAKQTKTALDLYSLSSIKEVTWRFVSEESEEETSAKFRLHWTGTEVRVTEAKVRGGE</sequence>
<evidence type="ECO:0000313" key="3">
    <source>
        <dbReference type="Proteomes" id="UP001370758"/>
    </source>
</evidence>
<gene>
    <name evidence="2" type="ORF">TWF481_005267</name>
</gene>
<feature type="region of interest" description="Disordered" evidence="1">
    <location>
        <begin position="87"/>
        <end position="134"/>
    </location>
</feature>
<feature type="compositionally biased region" description="Polar residues" evidence="1">
    <location>
        <begin position="22"/>
        <end position="36"/>
    </location>
</feature>
<evidence type="ECO:0000313" key="2">
    <source>
        <dbReference type="EMBL" id="KAK6506807.1"/>
    </source>
</evidence>
<feature type="compositionally biased region" description="Basic and acidic residues" evidence="1">
    <location>
        <begin position="124"/>
        <end position="134"/>
    </location>
</feature>
<protein>
    <recommendedName>
        <fullName evidence="4">F-box domain-containing protein</fullName>
    </recommendedName>
</protein>
<evidence type="ECO:0008006" key="4">
    <source>
        <dbReference type="Google" id="ProtNLM"/>
    </source>
</evidence>
<proteinExistence type="predicted"/>
<evidence type="ECO:0000256" key="1">
    <source>
        <dbReference type="SAM" id="MobiDB-lite"/>
    </source>
</evidence>
<keyword evidence="3" id="KW-1185">Reference proteome</keyword>
<name>A0AAV9WF46_9PEZI</name>